<sequence length="167" mass="18192">MGLFSKKEILQSEPGVLYAITSGNVIKIEQVKDEVFAQKMMGDGLAFVSKDGEVVSPCDGIITAIFQTNHAIGITTDDGTEILIHIGIDTVKEGGNGFKGFVKNGERVTRGQKLIIFDKQKLEAKGYDLTIPMIITNMDEINIKIIADGAVTKGTKVMQFKKITQEV</sequence>
<protein>
    <submittedName>
        <fullName evidence="8">PTS system, D-glucosamine-specific IIA component/PTS system, D-glucosamine-specific IIC component/PTS system, sucrose-specific IIC component</fullName>
    </submittedName>
</protein>
<feature type="domain" description="PTS EIIA type-1" evidence="7">
    <location>
        <begin position="33"/>
        <end position="137"/>
    </location>
</feature>
<evidence type="ECO:0000313" key="8">
    <source>
        <dbReference type="EMBL" id="SEV91618.1"/>
    </source>
</evidence>
<evidence type="ECO:0000256" key="5">
    <source>
        <dbReference type="ARBA" id="ARBA00022683"/>
    </source>
</evidence>
<dbReference type="GO" id="GO:0009401">
    <property type="term" value="P:phosphoenolpyruvate-dependent sugar phosphotransferase system"/>
    <property type="evidence" value="ECO:0007669"/>
    <property type="project" value="UniProtKB-KW"/>
</dbReference>
<gene>
    <name evidence="8" type="ORF">SAMN05421659_102110</name>
</gene>
<comment type="subcellular location">
    <subcellularLocation>
        <location evidence="1">Cytoplasm</location>
    </subcellularLocation>
</comment>
<dbReference type="InterPro" id="IPR011055">
    <property type="entry name" value="Dup_hybrid_motif"/>
</dbReference>
<keyword evidence="4" id="KW-0808">Transferase</keyword>
<dbReference type="RefSeq" id="WP_092450441.1">
    <property type="nucleotide sequence ID" value="NZ_FOJI01000002.1"/>
</dbReference>
<reference evidence="8 9" key="1">
    <citation type="submission" date="2016-10" db="EMBL/GenBank/DDBJ databases">
        <authorList>
            <person name="de Groot N.N."/>
        </authorList>
    </citation>
    <scope>NUCLEOTIDE SEQUENCE [LARGE SCALE GENOMIC DNA]</scope>
    <source>
        <strain evidence="8 9">DSM 9179</strain>
    </source>
</reference>
<evidence type="ECO:0000256" key="2">
    <source>
        <dbReference type="ARBA" id="ARBA00022448"/>
    </source>
</evidence>
<organism evidence="8 9">
    <name type="scientific">[Clostridium] fimetarium</name>
    <dbReference type="NCBI Taxonomy" id="99656"/>
    <lineage>
        <taxon>Bacteria</taxon>
        <taxon>Bacillati</taxon>
        <taxon>Bacillota</taxon>
        <taxon>Clostridia</taxon>
        <taxon>Lachnospirales</taxon>
        <taxon>Lachnospiraceae</taxon>
    </lineage>
</organism>
<evidence type="ECO:0000259" key="7">
    <source>
        <dbReference type="PROSITE" id="PS51093"/>
    </source>
</evidence>
<dbReference type="GO" id="GO:0005737">
    <property type="term" value="C:cytoplasm"/>
    <property type="evidence" value="ECO:0007669"/>
    <property type="project" value="UniProtKB-SubCell"/>
</dbReference>
<dbReference type="InterPro" id="IPR050890">
    <property type="entry name" value="PTS_EIIA_component"/>
</dbReference>
<dbReference type="SUPFAM" id="SSF51261">
    <property type="entry name" value="Duplicated hybrid motif"/>
    <property type="match status" value="1"/>
</dbReference>
<dbReference type="PANTHER" id="PTHR45008:SF1">
    <property type="entry name" value="PTS SYSTEM GLUCOSE-SPECIFIC EIIA COMPONENT"/>
    <property type="match status" value="1"/>
</dbReference>
<evidence type="ECO:0000256" key="4">
    <source>
        <dbReference type="ARBA" id="ARBA00022679"/>
    </source>
</evidence>
<evidence type="ECO:0000256" key="6">
    <source>
        <dbReference type="ARBA" id="ARBA00022777"/>
    </source>
</evidence>
<evidence type="ECO:0000256" key="3">
    <source>
        <dbReference type="ARBA" id="ARBA00022597"/>
    </source>
</evidence>
<dbReference type="InterPro" id="IPR001127">
    <property type="entry name" value="PTS_EIIA_1_perm"/>
</dbReference>
<dbReference type="OrthoDB" id="92465at2"/>
<keyword evidence="6" id="KW-0418">Kinase</keyword>
<evidence type="ECO:0000256" key="1">
    <source>
        <dbReference type="ARBA" id="ARBA00004496"/>
    </source>
</evidence>
<dbReference type="FunFam" id="2.70.70.10:FF:000001">
    <property type="entry name" value="PTS system glucose-specific IIA component"/>
    <property type="match status" value="1"/>
</dbReference>
<keyword evidence="2" id="KW-0813">Transport</keyword>
<proteinExistence type="predicted"/>
<dbReference type="PANTHER" id="PTHR45008">
    <property type="entry name" value="PTS SYSTEM GLUCOSE-SPECIFIC EIIA COMPONENT"/>
    <property type="match status" value="1"/>
</dbReference>
<evidence type="ECO:0000313" key="9">
    <source>
        <dbReference type="Proteomes" id="UP000199701"/>
    </source>
</evidence>
<dbReference type="GO" id="GO:0016301">
    <property type="term" value="F:kinase activity"/>
    <property type="evidence" value="ECO:0007669"/>
    <property type="project" value="UniProtKB-KW"/>
</dbReference>
<keyword evidence="3" id="KW-0762">Sugar transport</keyword>
<keyword evidence="9" id="KW-1185">Reference proteome</keyword>
<dbReference type="STRING" id="99656.SAMN05421659_102110"/>
<dbReference type="EMBL" id="FOJI01000002">
    <property type="protein sequence ID" value="SEV91618.1"/>
    <property type="molecule type" value="Genomic_DNA"/>
</dbReference>
<keyword evidence="5" id="KW-0598">Phosphotransferase system</keyword>
<dbReference type="NCBIfam" id="TIGR00830">
    <property type="entry name" value="PTBA"/>
    <property type="match status" value="1"/>
</dbReference>
<dbReference type="PROSITE" id="PS00371">
    <property type="entry name" value="PTS_EIIA_TYPE_1_HIS"/>
    <property type="match status" value="1"/>
</dbReference>
<dbReference type="PROSITE" id="PS51093">
    <property type="entry name" value="PTS_EIIA_TYPE_1"/>
    <property type="match status" value="1"/>
</dbReference>
<dbReference type="Gene3D" id="2.70.70.10">
    <property type="entry name" value="Glucose Permease (Domain IIA)"/>
    <property type="match status" value="1"/>
</dbReference>
<dbReference type="Pfam" id="PF00358">
    <property type="entry name" value="PTS_EIIA_1"/>
    <property type="match status" value="1"/>
</dbReference>
<accession>A0A1I0MSF5</accession>
<dbReference type="Proteomes" id="UP000199701">
    <property type="component" value="Unassembled WGS sequence"/>
</dbReference>
<name>A0A1I0MSF5_9FIRM</name>
<dbReference type="AlphaFoldDB" id="A0A1I0MSF5"/>